<keyword evidence="8" id="KW-1208">Phospholipid metabolism</keyword>
<dbReference type="GO" id="GO:0004671">
    <property type="term" value="F:protein C-terminal S-isoprenylcysteine carboxyl O-methyltransferase activity"/>
    <property type="evidence" value="ECO:0007669"/>
    <property type="project" value="TreeGrafter"/>
</dbReference>
<dbReference type="GO" id="GO:0008654">
    <property type="term" value="P:phospholipid biosynthetic process"/>
    <property type="evidence" value="ECO:0007669"/>
    <property type="project" value="UniProtKB-KW"/>
</dbReference>
<evidence type="ECO:0000313" key="9">
    <source>
        <dbReference type="EMBL" id="KAL1503344.1"/>
    </source>
</evidence>
<evidence type="ECO:0000256" key="5">
    <source>
        <dbReference type="ARBA" id="ARBA00023098"/>
    </source>
</evidence>
<dbReference type="InterPro" id="IPR007318">
    <property type="entry name" value="Phopholipid_MeTrfase"/>
</dbReference>
<dbReference type="PANTHER" id="PTHR12714">
    <property type="entry name" value="PROTEIN-S ISOPRENYLCYSTEINE O-METHYLTRANSFERASE"/>
    <property type="match status" value="1"/>
</dbReference>
<dbReference type="Gene3D" id="1.20.120.1630">
    <property type="match status" value="1"/>
</dbReference>
<gene>
    <name evidence="9" type="ORF">AB1Y20_011396</name>
</gene>
<keyword evidence="10" id="KW-1185">Reference proteome</keyword>
<keyword evidence="5" id="KW-0443">Lipid metabolism</keyword>
<keyword evidence="4" id="KW-1133">Transmembrane helix</keyword>
<keyword evidence="2" id="KW-0444">Lipid biosynthesis</keyword>
<keyword evidence="3" id="KW-0812">Transmembrane</keyword>
<evidence type="ECO:0000256" key="8">
    <source>
        <dbReference type="ARBA" id="ARBA00023264"/>
    </source>
</evidence>
<comment type="subcellular location">
    <subcellularLocation>
        <location evidence="1">Endomembrane system</location>
        <topology evidence="1">Multi-pass membrane protein</topology>
    </subcellularLocation>
</comment>
<dbReference type="EMBL" id="JBGBPQ010000022">
    <property type="protein sequence ID" value="KAL1503344.1"/>
    <property type="molecule type" value="Genomic_DNA"/>
</dbReference>
<comment type="caution">
    <text evidence="9">The sequence shown here is derived from an EMBL/GenBank/DDBJ whole genome shotgun (WGS) entry which is preliminary data.</text>
</comment>
<evidence type="ECO:0008006" key="11">
    <source>
        <dbReference type="Google" id="ProtNLM"/>
    </source>
</evidence>
<protein>
    <recommendedName>
        <fullName evidence="11">Protein-S-isoprenylcysteine O-methyltransferase</fullName>
    </recommendedName>
</protein>
<keyword evidence="7" id="KW-0594">Phospholipid biosynthesis</keyword>
<accession>A0AB34INT1</accession>
<dbReference type="AlphaFoldDB" id="A0AB34INT1"/>
<dbReference type="Pfam" id="PF04191">
    <property type="entry name" value="PEMT"/>
    <property type="match status" value="1"/>
</dbReference>
<name>A0AB34INT1_PRYPA</name>
<evidence type="ECO:0000256" key="7">
    <source>
        <dbReference type="ARBA" id="ARBA00023209"/>
    </source>
</evidence>
<evidence type="ECO:0000313" key="10">
    <source>
        <dbReference type="Proteomes" id="UP001515480"/>
    </source>
</evidence>
<evidence type="ECO:0000256" key="3">
    <source>
        <dbReference type="ARBA" id="ARBA00022692"/>
    </source>
</evidence>
<evidence type="ECO:0000256" key="2">
    <source>
        <dbReference type="ARBA" id="ARBA00022516"/>
    </source>
</evidence>
<dbReference type="GO" id="GO:0005783">
    <property type="term" value="C:endoplasmic reticulum"/>
    <property type="evidence" value="ECO:0007669"/>
    <property type="project" value="TreeGrafter"/>
</dbReference>
<organism evidence="9 10">
    <name type="scientific">Prymnesium parvum</name>
    <name type="common">Toxic golden alga</name>
    <dbReference type="NCBI Taxonomy" id="97485"/>
    <lineage>
        <taxon>Eukaryota</taxon>
        <taxon>Haptista</taxon>
        <taxon>Haptophyta</taxon>
        <taxon>Prymnesiophyceae</taxon>
        <taxon>Prymnesiales</taxon>
        <taxon>Prymnesiaceae</taxon>
        <taxon>Prymnesium</taxon>
    </lineage>
</organism>
<evidence type="ECO:0000256" key="4">
    <source>
        <dbReference type="ARBA" id="ARBA00022989"/>
    </source>
</evidence>
<evidence type="ECO:0000256" key="6">
    <source>
        <dbReference type="ARBA" id="ARBA00023136"/>
    </source>
</evidence>
<keyword evidence="6" id="KW-0472">Membrane</keyword>
<reference evidence="9 10" key="1">
    <citation type="journal article" date="2024" name="Science">
        <title>Giant polyketide synthase enzymes in the biosynthesis of giant marine polyether toxins.</title>
        <authorList>
            <person name="Fallon T.R."/>
            <person name="Shende V.V."/>
            <person name="Wierzbicki I.H."/>
            <person name="Pendleton A.L."/>
            <person name="Watervoot N.F."/>
            <person name="Auber R.P."/>
            <person name="Gonzalez D.J."/>
            <person name="Wisecaver J.H."/>
            <person name="Moore B.S."/>
        </authorList>
    </citation>
    <scope>NUCLEOTIDE SEQUENCE [LARGE SCALE GENOMIC DNA]</scope>
    <source>
        <strain evidence="9 10">12B1</strain>
    </source>
</reference>
<dbReference type="Proteomes" id="UP001515480">
    <property type="component" value="Unassembled WGS sequence"/>
</dbReference>
<proteinExistence type="predicted"/>
<dbReference type="PANTHER" id="PTHR12714:SF26">
    <property type="entry name" value="ISOPRENYLCYSTEINE CARBOXYLMETHYLTRANSFERASE FAMILY PROTEIN"/>
    <property type="match status" value="1"/>
</dbReference>
<sequence>MPLLCHPSAVQPVSVRMQAAPPPGQRDDELTPAALVASLIDNTLAGEVGRRGEAWVAAQAVLIGGVIAAPEIPAVSAACRCVGCLSLSLGLLLASAGAYELGTSLSPWPQPVGRNELRTSGVYELCRHPMYAGFLLDCAGVGMLTASSERLVLTLALYCLFNAKARREEDQLEEMHGDAFVSWASRVPRFVPTVSGLRELPRLLGISESSN</sequence>
<evidence type="ECO:0000256" key="1">
    <source>
        <dbReference type="ARBA" id="ARBA00004127"/>
    </source>
</evidence>